<sequence>MSTYRSFNSAKEENMKELYRKIRTKIMPKQTMILPEDNKTMIMPENEMEESVNDVEEVQQQSTYIHVGTILNDTYTLIDVIAENTGEAALFVCEADRQKFVAKVYHQNKKPKQEIIERIREIQSPHIIPIIDHGEFSNRYYTILPYYQKGDLLKMAPLELHAIVDVVVPAVNEGLHTLHNYGIVHRDIKPDNIFITDDEEGVVIGDFGISSRMEERITVRKTSASRTLGYSAPEATQGYVSKESDYYSFGITLLYLATGFDPFSGMTDEQIIKMTITDKLHIPENTDQHLAHLIKGLTVKERKDRWGYEEVQRWSKGEFITINESAKGFTHHQPYHFKDQEFYNLEGLALALAQSWDEGIKHLKRGFISAYIKPVRQDLASEIMDYEEERDNDTALFKTIYSLSPDAPLCWKGEVFQELSQLGEAMKKQMPDLNEYYAELLQKGMLLFFLQKRQASAELIKEVESLQSLAGTDPSKAYYKLYYLLSNSTEFQLEEDVFQSVDELVEYLYEHRQRVEEIAKGLLEQPYFFAWLEKLGYEEFIKEWKKIQYD</sequence>
<keyword evidence="2" id="KW-0723">Serine/threonine-protein kinase</keyword>
<gene>
    <name evidence="2" type="ORF">F4V44_12315</name>
</gene>
<dbReference type="GO" id="GO:0005524">
    <property type="term" value="F:ATP binding"/>
    <property type="evidence" value="ECO:0007669"/>
    <property type="project" value="InterPro"/>
</dbReference>
<dbReference type="Proteomes" id="UP000326671">
    <property type="component" value="Unassembled WGS sequence"/>
</dbReference>
<dbReference type="PANTHER" id="PTHR44167:SF24">
    <property type="entry name" value="SERINE_THREONINE-PROTEIN KINASE CHK2"/>
    <property type="match status" value="1"/>
</dbReference>
<name>A0A5J5HRH7_9BACI</name>
<dbReference type="Pfam" id="PF00069">
    <property type="entry name" value="Pkinase"/>
    <property type="match status" value="1"/>
</dbReference>
<proteinExistence type="predicted"/>
<organism evidence="2 3">
    <name type="scientific">Niallia endozanthoxylica</name>
    <dbReference type="NCBI Taxonomy" id="2036016"/>
    <lineage>
        <taxon>Bacteria</taxon>
        <taxon>Bacillati</taxon>
        <taxon>Bacillota</taxon>
        <taxon>Bacilli</taxon>
        <taxon>Bacillales</taxon>
        <taxon>Bacillaceae</taxon>
        <taxon>Niallia</taxon>
    </lineage>
</organism>
<dbReference type="CDD" id="cd14014">
    <property type="entry name" value="STKc_PknB_like"/>
    <property type="match status" value="1"/>
</dbReference>
<keyword evidence="2" id="KW-0418">Kinase</keyword>
<dbReference type="AlphaFoldDB" id="A0A5J5HRH7"/>
<dbReference type="SMART" id="SM00220">
    <property type="entry name" value="S_TKc"/>
    <property type="match status" value="1"/>
</dbReference>
<dbReference type="InterPro" id="IPR008271">
    <property type="entry name" value="Ser/Thr_kinase_AS"/>
</dbReference>
<dbReference type="GO" id="GO:0005737">
    <property type="term" value="C:cytoplasm"/>
    <property type="evidence" value="ECO:0007669"/>
    <property type="project" value="TreeGrafter"/>
</dbReference>
<dbReference type="OrthoDB" id="9762169at2"/>
<dbReference type="EMBL" id="VYKL01000018">
    <property type="protein sequence ID" value="KAA9023914.1"/>
    <property type="molecule type" value="Genomic_DNA"/>
</dbReference>
<evidence type="ECO:0000313" key="2">
    <source>
        <dbReference type="EMBL" id="KAA9023914.1"/>
    </source>
</evidence>
<evidence type="ECO:0000259" key="1">
    <source>
        <dbReference type="PROSITE" id="PS50011"/>
    </source>
</evidence>
<comment type="caution">
    <text evidence="2">The sequence shown here is derived from an EMBL/GenBank/DDBJ whole genome shotgun (WGS) entry which is preliminary data.</text>
</comment>
<dbReference type="InterPro" id="IPR011009">
    <property type="entry name" value="Kinase-like_dom_sf"/>
</dbReference>
<dbReference type="SUPFAM" id="SSF56112">
    <property type="entry name" value="Protein kinase-like (PK-like)"/>
    <property type="match status" value="1"/>
</dbReference>
<dbReference type="GO" id="GO:0004674">
    <property type="term" value="F:protein serine/threonine kinase activity"/>
    <property type="evidence" value="ECO:0007669"/>
    <property type="project" value="UniProtKB-KW"/>
</dbReference>
<reference evidence="2 3" key="1">
    <citation type="submission" date="2019-09" db="EMBL/GenBank/DDBJ databases">
        <title>Whole genome sequences of isolates from the Mars Exploration Rovers.</title>
        <authorList>
            <person name="Seuylemezian A."/>
            <person name="Vaishampayan P."/>
        </authorList>
    </citation>
    <scope>NUCLEOTIDE SEQUENCE [LARGE SCALE GENOMIC DNA]</scope>
    <source>
        <strain evidence="2 3">MER_TA_151</strain>
    </source>
</reference>
<dbReference type="PROSITE" id="PS50011">
    <property type="entry name" value="PROTEIN_KINASE_DOM"/>
    <property type="match status" value="1"/>
</dbReference>
<feature type="domain" description="Protein kinase" evidence="1">
    <location>
        <begin position="75"/>
        <end position="320"/>
    </location>
</feature>
<dbReference type="PANTHER" id="PTHR44167">
    <property type="entry name" value="OVARIAN-SPECIFIC SERINE/THREONINE-PROTEIN KINASE LOK-RELATED"/>
    <property type="match status" value="1"/>
</dbReference>
<keyword evidence="2" id="KW-0808">Transferase</keyword>
<protein>
    <submittedName>
        <fullName evidence="2">Serine/threonine protein kinase</fullName>
    </submittedName>
</protein>
<dbReference type="Gene3D" id="1.10.510.10">
    <property type="entry name" value="Transferase(Phosphotransferase) domain 1"/>
    <property type="match status" value="1"/>
</dbReference>
<evidence type="ECO:0000313" key="3">
    <source>
        <dbReference type="Proteomes" id="UP000326671"/>
    </source>
</evidence>
<dbReference type="PROSITE" id="PS00108">
    <property type="entry name" value="PROTEIN_KINASE_ST"/>
    <property type="match status" value="1"/>
</dbReference>
<dbReference type="InterPro" id="IPR000719">
    <property type="entry name" value="Prot_kinase_dom"/>
</dbReference>
<keyword evidence="3" id="KW-1185">Reference proteome</keyword>
<accession>A0A5J5HRH7</accession>